<gene>
    <name evidence="1" type="ORF">THRCLA_23476</name>
</gene>
<keyword evidence="2" id="KW-1185">Reference proteome</keyword>
<evidence type="ECO:0000313" key="1">
    <source>
        <dbReference type="EMBL" id="OQR80487.1"/>
    </source>
</evidence>
<evidence type="ECO:0000313" key="2">
    <source>
        <dbReference type="Proteomes" id="UP000243217"/>
    </source>
</evidence>
<organism evidence="1 2">
    <name type="scientific">Thraustotheca clavata</name>
    <dbReference type="NCBI Taxonomy" id="74557"/>
    <lineage>
        <taxon>Eukaryota</taxon>
        <taxon>Sar</taxon>
        <taxon>Stramenopiles</taxon>
        <taxon>Oomycota</taxon>
        <taxon>Saprolegniomycetes</taxon>
        <taxon>Saprolegniales</taxon>
        <taxon>Achlyaceae</taxon>
        <taxon>Thraustotheca</taxon>
    </lineage>
</organism>
<dbReference type="Proteomes" id="UP000243217">
    <property type="component" value="Unassembled WGS sequence"/>
</dbReference>
<reference evidence="1 2" key="1">
    <citation type="journal article" date="2014" name="Genome Biol. Evol.">
        <title>The secreted proteins of Achlya hypogyna and Thraustotheca clavata identify the ancestral oomycete secretome and reveal gene acquisitions by horizontal gene transfer.</title>
        <authorList>
            <person name="Misner I."/>
            <person name="Blouin N."/>
            <person name="Leonard G."/>
            <person name="Richards T.A."/>
            <person name="Lane C.E."/>
        </authorList>
    </citation>
    <scope>NUCLEOTIDE SEQUENCE [LARGE SCALE GENOMIC DNA]</scope>
    <source>
        <strain evidence="1 2">ATCC 34112</strain>
    </source>
</reference>
<comment type="caution">
    <text evidence="1">The sequence shown here is derived from an EMBL/GenBank/DDBJ whole genome shotgun (WGS) entry which is preliminary data.</text>
</comment>
<accession>A0A1V9Y457</accession>
<name>A0A1V9Y457_9STRA</name>
<sequence>MLVTTFHCKADPKEEQEKQLSYHRLHGPIYKPNAPADKGVVHKTFVHGSIEIEETKGFMDKEF</sequence>
<protein>
    <submittedName>
        <fullName evidence="1">Uncharacterized protein</fullName>
    </submittedName>
</protein>
<dbReference type="EMBL" id="JNBS01005237">
    <property type="protein sequence ID" value="OQR80487.1"/>
    <property type="molecule type" value="Genomic_DNA"/>
</dbReference>
<proteinExistence type="predicted"/>
<dbReference type="AlphaFoldDB" id="A0A1V9Y457"/>